<dbReference type="EMBL" id="VCQU01000003">
    <property type="protein sequence ID" value="NMN95699.1"/>
    <property type="molecule type" value="Genomic_DNA"/>
</dbReference>
<dbReference type="Proteomes" id="UP000535543">
    <property type="component" value="Unassembled WGS sequence"/>
</dbReference>
<protein>
    <submittedName>
        <fullName evidence="1">Uncharacterized protein</fullName>
    </submittedName>
</protein>
<accession>A0A848KBK9</accession>
<name>A0A848KBK9_9NOCA</name>
<evidence type="ECO:0000313" key="1">
    <source>
        <dbReference type="EMBL" id="NMN95699.1"/>
    </source>
</evidence>
<dbReference type="RefSeq" id="WP_169586804.1">
    <property type="nucleotide sequence ID" value="NZ_VCQU01000003.1"/>
</dbReference>
<organism evidence="1 2">
    <name type="scientific">Antrihabitans stalactiti</name>
    <dbReference type="NCBI Taxonomy" id="2584121"/>
    <lineage>
        <taxon>Bacteria</taxon>
        <taxon>Bacillati</taxon>
        <taxon>Actinomycetota</taxon>
        <taxon>Actinomycetes</taxon>
        <taxon>Mycobacteriales</taxon>
        <taxon>Nocardiaceae</taxon>
        <taxon>Antrihabitans</taxon>
    </lineage>
</organism>
<proteinExistence type="predicted"/>
<evidence type="ECO:0000313" key="2">
    <source>
        <dbReference type="Proteomes" id="UP000535543"/>
    </source>
</evidence>
<dbReference type="SUPFAM" id="SSF159245">
    <property type="entry name" value="AttH-like"/>
    <property type="match status" value="1"/>
</dbReference>
<gene>
    <name evidence="1" type="ORF">FGL95_11705</name>
</gene>
<dbReference type="AlphaFoldDB" id="A0A848KBK9"/>
<keyword evidence="2" id="KW-1185">Reference proteome</keyword>
<reference evidence="1 2" key="1">
    <citation type="submission" date="2019-05" db="EMBL/GenBank/DDBJ databases">
        <authorList>
            <person name="Lee S.D."/>
        </authorList>
    </citation>
    <scope>NUCLEOTIDE SEQUENCE [LARGE SCALE GENOMIC DNA]</scope>
    <source>
        <strain evidence="1 2">YC2-7</strain>
    </source>
</reference>
<comment type="caution">
    <text evidence="1">The sequence shown here is derived from an EMBL/GenBank/DDBJ whole genome shotgun (WGS) entry which is preliminary data.</text>
</comment>
<sequence>MLSPMDDYPIHQVAQPVRQVATSDRNFYDRYYFNCYPLTGELFLIIGLGQYPNLGVTDGFAVVRSGDDHIVFRASKALEDRADTTVGPLRIEVLEGLQRLRVVLEPSAAAVSFDLTFDATVPAYQEARHYRRQLERVIFDTCRFVQTGRWTGELTVDGQRHDVTPETWRGNRDRSWGVRPVGEPEPAGRRATEPQNFFWIYSVMAFDDFSVFTFIQEDEVGRRIVEEAVRIRPNAEPEWLGRPEHNLEFASGTRDVVAATLTFTLPNSDPITVRCELLLANFMAIGTGYGLDPDWRHGMWQGELVVDNLRKKVAEIDAGLRMFAPVDHLARFELTDGAGTYSGTGLFEVGVIGPHAPSGFTSYTDPAP</sequence>
<reference evidence="1 2" key="2">
    <citation type="submission" date="2020-06" db="EMBL/GenBank/DDBJ databases">
        <title>Antribacter stalactiti gen. nov., sp. nov., a new member of the family Nacardiaceae isolated from a cave.</title>
        <authorList>
            <person name="Kim I.S."/>
        </authorList>
    </citation>
    <scope>NUCLEOTIDE SEQUENCE [LARGE SCALE GENOMIC DNA]</scope>
    <source>
        <strain evidence="1 2">YC2-7</strain>
    </source>
</reference>